<keyword evidence="3" id="KW-1185">Reference proteome</keyword>
<dbReference type="STRING" id="1656094.BFC18_16875"/>
<organism evidence="2 3">
    <name type="scientific">Alteromonas confluentis</name>
    <dbReference type="NCBI Taxonomy" id="1656094"/>
    <lineage>
        <taxon>Bacteria</taxon>
        <taxon>Pseudomonadati</taxon>
        <taxon>Pseudomonadota</taxon>
        <taxon>Gammaproteobacteria</taxon>
        <taxon>Alteromonadales</taxon>
        <taxon>Alteromonadaceae</taxon>
        <taxon>Alteromonas/Salinimonas group</taxon>
        <taxon>Alteromonas</taxon>
    </lineage>
</organism>
<dbReference type="EMBL" id="MDHN01000037">
    <property type="protein sequence ID" value="OFC69739.1"/>
    <property type="molecule type" value="Genomic_DNA"/>
</dbReference>
<evidence type="ECO:0000259" key="1">
    <source>
        <dbReference type="Pfam" id="PF12146"/>
    </source>
</evidence>
<dbReference type="InterPro" id="IPR051044">
    <property type="entry name" value="MAG_DAG_Lipase"/>
</dbReference>
<dbReference type="SUPFAM" id="SSF53474">
    <property type="entry name" value="alpha/beta-Hydrolases"/>
    <property type="match status" value="1"/>
</dbReference>
<reference evidence="2 3" key="1">
    <citation type="submission" date="2016-08" db="EMBL/GenBank/DDBJ databases">
        <authorList>
            <person name="Seilhamer J.J."/>
        </authorList>
    </citation>
    <scope>NUCLEOTIDE SEQUENCE [LARGE SCALE GENOMIC DNA]</scope>
    <source>
        <strain evidence="2 3">KCTC 42603</strain>
    </source>
</reference>
<dbReference type="Pfam" id="PF12146">
    <property type="entry name" value="Hydrolase_4"/>
    <property type="match status" value="1"/>
</dbReference>
<accession>A0A1E7Z883</accession>
<dbReference type="AlphaFoldDB" id="A0A1E7Z883"/>
<evidence type="ECO:0000313" key="3">
    <source>
        <dbReference type="Proteomes" id="UP000175691"/>
    </source>
</evidence>
<proteinExistence type="predicted"/>
<dbReference type="PANTHER" id="PTHR11614">
    <property type="entry name" value="PHOSPHOLIPASE-RELATED"/>
    <property type="match status" value="1"/>
</dbReference>
<dbReference type="OrthoDB" id="9788260at2"/>
<dbReference type="Gene3D" id="3.40.50.1820">
    <property type="entry name" value="alpha/beta hydrolase"/>
    <property type="match status" value="1"/>
</dbReference>
<dbReference type="RefSeq" id="WP_070126537.1">
    <property type="nucleotide sequence ID" value="NZ_MDHN01000037.1"/>
</dbReference>
<comment type="caution">
    <text evidence="2">The sequence shown here is derived from an EMBL/GenBank/DDBJ whole genome shotgun (WGS) entry which is preliminary data.</text>
</comment>
<protein>
    <recommendedName>
        <fullName evidence="1">Serine aminopeptidase S33 domain-containing protein</fullName>
    </recommendedName>
</protein>
<dbReference type="InterPro" id="IPR022742">
    <property type="entry name" value="Hydrolase_4"/>
</dbReference>
<gene>
    <name evidence="2" type="ORF">BFC18_16875</name>
</gene>
<evidence type="ECO:0000313" key="2">
    <source>
        <dbReference type="EMBL" id="OFC69739.1"/>
    </source>
</evidence>
<feature type="domain" description="Serine aminopeptidase S33" evidence="1">
    <location>
        <begin position="48"/>
        <end position="305"/>
    </location>
</feature>
<sequence>MERKLSSEHQLTVQPQVITDFWQRHVKTGTLKAADNIRLAYAYSVPQNARGTVVISSGRIEAYLKYQEVVFDFFHHGYAVFILDHRGQGLSSRMTENPHQGYVEHFDQYVADMETFIEQKVKVLQPKGPRYLVGHSMGCAIGVLTALKHPDYFDKLVFCSPMFGIRPALPRWLANQLLNHFTRKFTKAGLATDYFVGQKDYLPPTFENNHLTHSRIRYRLFRMLYAEQPALQLGGVTIHWLRAALHVIDIIESRASELNQPCLLLSAGSDTVVDNRRQMRVAQKLKAVTVKSLPGAYHELFIEKDDIRKDTFEAIFDFLA</sequence>
<name>A0A1E7Z883_9ALTE</name>
<dbReference type="InterPro" id="IPR029058">
    <property type="entry name" value="AB_hydrolase_fold"/>
</dbReference>
<dbReference type="Proteomes" id="UP000175691">
    <property type="component" value="Unassembled WGS sequence"/>
</dbReference>